<dbReference type="GO" id="GO:0012505">
    <property type="term" value="C:endomembrane system"/>
    <property type="evidence" value="ECO:0007669"/>
    <property type="project" value="UniProtKB-SubCell"/>
</dbReference>
<evidence type="ECO:0000256" key="4">
    <source>
        <dbReference type="ARBA" id="ARBA00023136"/>
    </source>
</evidence>
<organism evidence="7 8">
    <name type="scientific">Jejubacter calystegiae</name>
    <dbReference type="NCBI Taxonomy" id="2579935"/>
    <lineage>
        <taxon>Bacteria</taxon>
        <taxon>Pseudomonadati</taxon>
        <taxon>Pseudomonadota</taxon>
        <taxon>Gammaproteobacteria</taxon>
        <taxon>Enterobacterales</taxon>
        <taxon>Enterobacteriaceae</taxon>
        <taxon>Jejubacter</taxon>
    </lineage>
</organism>
<dbReference type="EMBL" id="CP040428">
    <property type="protein sequence ID" value="QCT21918.1"/>
    <property type="molecule type" value="Genomic_DNA"/>
</dbReference>
<dbReference type="InterPro" id="IPR003807">
    <property type="entry name" value="DUF202"/>
</dbReference>
<proteinExistence type="predicted"/>
<keyword evidence="4 5" id="KW-0472">Membrane</keyword>
<keyword evidence="2 5" id="KW-0812">Transmembrane</keyword>
<feature type="transmembrane region" description="Helical" evidence="5">
    <location>
        <begin position="44"/>
        <end position="64"/>
    </location>
</feature>
<dbReference type="Proteomes" id="UP000302163">
    <property type="component" value="Chromosome"/>
</dbReference>
<evidence type="ECO:0000256" key="2">
    <source>
        <dbReference type="ARBA" id="ARBA00022692"/>
    </source>
</evidence>
<evidence type="ECO:0000256" key="5">
    <source>
        <dbReference type="SAM" id="Phobius"/>
    </source>
</evidence>
<dbReference type="Pfam" id="PF02656">
    <property type="entry name" value="DUF202"/>
    <property type="match status" value="1"/>
</dbReference>
<sequence>MALRSRDPGLQPERTALSWHRTSFSSLILALVTVRSGFSNGDVILAVLGTFSTLFAMALVLVSLRRQWVMVRETELTSSQAIAQKRLFCMALGINAMAVTLHSLSSLF</sequence>
<reference evidence="7 8" key="1">
    <citation type="submission" date="2019-05" db="EMBL/GenBank/DDBJ databases">
        <title>Complete genome sequence of Izhakiella calystegiae KSNA2, an endophyte isolated from beach morning glory (Calystegia soldanella).</title>
        <authorList>
            <person name="Jiang L."/>
            <person name="Jeong J.C."/>
            <person name="Kim C.Y."/>
            <person name="Kim D.H."/>
            <person name="Kim S.W."/>
            <person name="Lee j."/>
        </authorList>
    </citation>
    <scope>NUCLEOTIDE SEQUENCE [LARGE SCALE GENOMIC DNA]</scope>
    <source>
        <strain evidence="7 8">KSNA2</strain>
    </source>
</reference>
<gene>
    <name evidence="7" type="ORF">FEM41_20795</name>
</gene>
<protein>
    <submittedName>
        <fullName evidence="7">DUF202 domain-containing protein</fullName>
    </submittedName>
</protein>
<dbReference type="AlphaFoldDB" id="A0A4P8YPJ3"/>
<comment type="subcellular location">
    <subcellularLocation>
        <location evidence="1">Endomembrane system</location>
        <topology evidence="1">Multi-pass membrane protein</topology>
    </subcellularLocation>
</comment>
<evidence type="ECO:0000256" key="1">
    <source>
        <dbReference type="ARBA" id="ARBA00004127"/>
    </source>
</evidence>
<feature type="transmembrane region" description="Helical" evidence="5">
    <location>
        <begin position="85"/>
        <end position="104"/>
    </location>
</feature>
<evidence type="ECO:0000259" key="6">
    <source>
        <dbReference type="Pfam" id="PF02656"/>
    </source>
</evidence>
<name>A0A4P8YPJ3_9ENTR</name>
<evidence type="ECO:0000313" key="7">
    <source>
        <dbReference type="EMBL" id="QCT21918.1"/>
    </source>
</evidence>
<keyword evidence="8" id="KW-1185">Reference proteome</keyword>
<dbReference type="KEGG" id="izh:FEM41_20795"/>
<dbReference type="RefSeq" id="WP_138098073.1">
    <property type="nucleotide sequence ID" value="NZ_CP040428.1"/>
</dbReference>
<evidence type="ECO:0000313" key="8">
    <source>
        <dbReference type="Proteomes" id="UP000302163"/>
    </source>
</evidence>
<feature type="domain" description="DUF202" evidence="6">
    <location>
        <begin position="7"/>
        <end position="72"/>
    </location>
</feature>
<keyword evidence="3 5" id="KW-1133">Transmembrane helix</keyword>
<accession>A0A4P8YPJ3</accession>
<dbReference type="OrthoDB" id="3701077at2"/>
<evidence type="ECO:0000256" key="3">
    <source>
        <dbReference type="ARBA" id="ARBA00022989"/>
    </source>
</evidence>